<sequence>MRILLTGASGAIGSRLAPELAGEGHRLRALARSPERVTAEGIDEIVSGDVLTASGLDSAMEGIDLAYYLIHSMESSATGESFAERELRSAENFAAAAKRAGVRRVCYLGGLVPTDRPPSEHLASRLAVEETLLGSAPEAVALRASIVISAQSRSFRFLVRLLERSPLLPLPDWRDFRTQPIDGRDVVAYLKAAGLSESVSSALALDIAGPDTVTYGELIKRIGDAMLLNRPAVELPFSITPIASAVAASITGEDAELVGPLMAGLSGDLLADDSEARELFDVRLHRLDRAISHSLREWEESEPLAAR</sequence>
<organism evidence="2">
    <name type="scientific">freshwater metagenome</name>
    <dbReference type="NCBI Taxonomy" id="449393"/>
    <lineage>
        <taxon>unclassified sequences</taxon>
        <taxon>metagenomes</taxon>
        <taxon>ecological metagenomes</taxon>
    </lineage>
</organism>
<dbReference type="Pfam" id="PF13460">
    <property type="entry name" value="NAD_binding_10"/>
    <property type="match status" value="1"/>
</dbReference>
<protein>
    <submittedName>
        <fullName evidence="2">Unannotated protein</fullName>
    </submittedName>
</protein>
<reference evidence="2" key="1">
    <citation type="submission" date="2020-05" db="EMBL/GenBank/DDBJ databases">
        <authorList>
            <person name="Chiriac C."/>
            <person name="Salcher M."/>
            <person name="Ghai R."/>
            <person name="Kavagutti S V."/>
        </authorList>
    </citation>
    <scope>NUCLEOTIDE SEQUENCE</scope>
</reference>
<evidence type="ECO:0000259" key="1">
    <source>
        <dbReference type="Pfam" id="PF13460"/>
    </source>
</evidence>
<dbReference type="PANTHER" id="PTHR48079:SF6">
    <property type="entry name" value="NAD(P)-BINDING DOMAIN-CONTAINING PROTEIN-RELATED"/>
    <property type="match status" value="1"/>
</dbReference>
<dbReference type="PANTHER" id="PTHR48079">
    <property type="entry name" value="PROTEIN YEEZ"/>
    <property type="match status" value="1"/>
</dbReference>
<dbReference type="GO" id="GO:0004029">
    <property type="term" value="F:aldehyde dehydrogenase (NAD+) activity"/>
    <property type="evidence" value="ECO:0007669"/>
    <property type="project" value="TreeGrafter"/>
</dbReference>
<dbReference type="Gene3D" id="3.40.50.720">
    <property type="entry name" value="NAD(P)-binding Rossmann-like Domain"/>
    <property type="match status" value="1"/>
</dbReference>
<dbReference type="AlphaFoldDB" id="A0A6J5Z4I6"/>
<name>A0A6J5Z4I6_9ZZZZ</name>
<dbReference type="InterPro" id="IPR016040">
    <property type="entry name" value="NAD(P)-bd_dom"/>
</dbReference>
<dbReference type="EMBL" id="CAESAO010000006">
    <property type="protein sequence ID" value="CAB4335270.1"/>
    <property type="molecule type" value="Genomic_DNA"/>
</dbReference>
<accession>A0A6J5Z4I6</accession>
<dbReference type="SUPFAM" id="SSF51735">
    <property type="entry name" value="NAD(P)-binding Rossmann-fold domains"/>
    <property type="match status" value="1"/>
</dbReference>
<dbReference type="GO" id="GO:0005737">
    <property type="term" value="C:cytoplasm"/>
    <property type="evidence" value="ECO:0007669"/>
    <property type="project" value="TreeGrafter"/>
</dbReference>
<feature type="domain" description="NAD(P)-binding" evidence="1">
    <location>
        <begin position="7"/>
        <end position="116"/>
    </location>
</feature>
<dbReference type="InterPro" id="IPR051783">
    <property type="entry name" value="NAD(P)-dependent_oxidoreduct"/>
</dbReference>
<proteinExistence type="predicted"/>
<dbReference type="EMBL" id="CAFBPX010000010">
    <property type="protein sequence ID" value="CAB5028625.1"/>
    <property type="molecule type" value="Genomic_DNA"/>
</dbReference>
<dbReference type="InterPro" id="IPR036291">
    <property type="entry name" value="NAD(P)-bd_dom_sf"/>
</dbReference>
<gene>
    <name evidence="2" type="ORF">UFOPK3522_00138</name>
    <name evidence="3" type="ORF">UFOPK4175_00109</name>
</gene>
<evidence type="ECO:0000313" key="2">
    <source>
        <dbReference type="EMBL" id="CAB4335270.1"/>
    </source>
</evidence>
<evidence type="ECO:0000313" key="3">
    <source>
        <dbReference type="EMBL" id="CAB5028625.1"/>
    </source>
</evidence>